<feature type="compositionally biased region" description="Low complexity" evidence="5">
    <location>
        <begin position="60"/>
        <end position="81"/>
    </location>
</feature>
<keyword evidence="3" id="KW-0733">Signal recognition particle</keyword>
<evidence type="ECO:0000313" key="7">
    <source>
        <dbReference type="Proteomes" id="UP000237631"/>
    </source>
</evidence>
<keyword evidence="7" id="KW-1185">Reference proteome</keyword>
<feature type="region of interest" description="Disordered" evidence="5">
    <location>
        <begin position="1"/>
        <end position="90"/>
    </location>
</feature>
<dbReference type="InterPro" id="IPR002778">
    <property type="entry name" value="Signal_recog_particle_SRP19"/>
</dbReference>
<protein>
    <recommendedName>
        <fullName evidence="8">Signal recognition particle SRP19 subunit</fullName>
    </recommendedName>
</protein>
<feature type="region of interest" description="Disordered" evidence="5">
    <location>
        <begin position="267"/>
        <end position="295"/>
    </location>
</feature>
<evidence type="ECO:0000313" key="6">
    <source>
        <dbReference type="EMBL" id="PPJ61405.1"/>
    </source>
</evidence>
<comment type="subcellular location">
    <subcellularLocation>
        <location evidence="1">Cytoplasm</location>
    </subcellularLocation>
</comment>
<dbReference type="GO" id="GO:0008312">
    <property type="term" value="F:7S RNA binding"/>
    <property type="evidence" value="ECO:0007669"/>
    <property type="project" value="InterPro"/>
</dbReference>
<evidence type="ECO:0000256" key="3">
    <source>
        <dbReference type="ARBA" id="ARBA00023135"/>
    </source>
</evidence>
<dbReference type="Gene3D" id="3.30.56.30">
    <property type="entry name" value="Signal recognition particle, SRP19-like subunit"/>
    <property type="match status" value="1"/>
</dbReference>
<dbReference type="SUPFAM" id="SSF69695">
    <property type="entry name" value="SRP19"/>
    <property type="match status" value="1"/>
</dbReference>
<gene>
    <name evidence="6" type="ORF">CBER1_09471</name>
</gene>
<reference evidence="7" key="1">
    <citation type="journal article" date="2017" name="bioRxiv">
        <title>Conservation of a gene cluster reveals novel cercosporin biosynthetic mechanisms and extends production to the genus Colletotrichum.</title>
        <authorList>
            <person name="de Jonge R."/>
            <person name="Ebert M.K."/>
            <person name="Huitt-Roehl C.R."/>
            <person name="Pal P."/>
            <person name="Suttle J.C."/>
            <person name="Spanner R.E."/>
            <person name="Neubauer J.D."/>
            <person name="Jurick W.M.II."/>
            <person name="Stott K.A."/>
            <person name="Secor G.A."/>
            <person name="Thomma B.P.H.J."/>
            <person name="Van de Peer Y."/>
            <person name="Townsend C.A."/>
            <person name="Bolton M.D."/>
        </authorList>
    </citation>
    <scope>NUCLEOTIDE SEQUENCE [LARGE SCALE GENOMIC DNA]</scope>
    <source>
        <strain evidence="7">CBS538.71</strain>
    </source>
</reference>
<dbReference type="Proteomes" id="UP000237631">
    <property type="component" value="Unassembled WGS sequence"/>
</dbReference>
<proteinExistence type="predicted"/>
<evidence type="ECO:0000256" key="4">
    <source>
        <dbReference type="ARBA" id="ARBA00023274"/>
    </source>
</evidence>
<dbReference type="EMBL" id="PNEN01000003">
    <property type="protein sequence ID" value="PPJ61405.1"/>
    <property type="molecule type" value="Genomic_DNA"/>
</dbReference>
<name>A0A2S6CNT6_9PEZI</name>
<dbReference type="FunFam" id="3.30.56.30:FF:000003">
    <property type="entry name" value="Signal recognition particle SEC65 subunit"/>
    <property type="match status" value="1"/>
</dbReference>
<keyword evidence="2" id="KW-0963">Cytoplasm</keyword>
<organism evidence="6 7">
    <name type="scientific">Cercospora berteroae</name>
    <dbReference type="NCBI Taxonomy" id="357750"/>
    <lineage>
        <taxon>Eukaryota</taxon>
        <taxon>Fungi</taxon>
        <taxon>Dikarya</taxon>
        <taxon>Ascomycota</taxon>
        <taxon>Pezizomycotina</taxon>
        <taxon>Dothideomycetes</taxon>
        <taxon>Dothideomycetidae</taxon>
        <taxon>Mycosphaerellales</taxon>
        <taxon>Mycosphaerellaceae</taxon>
        <taxon>Cercospora</taxon>
    </lineage>
</organism>
<comment type="caution">
    <text evidence="6">The sequence shown here is derived from an EMBL/GenBank/DDBJ whole genome shotgun (WGS) entry which is preliminary data.</text>
</comment>
<dbReference type="Pfam" id="PF01922">
    <property type="entry name" value="SRP19"/>
    <property type="match status" value="1"/>
</dbReference>
<dbReference type="GO" id="GO:0006617">
    <property type="term" value="P:SRP-dependent cotranslational protein targeting to membrane, signal sequence recognition"/>
    <property type="evidence" value="ECO:0007669"/>
    <property type="project" value="TreeGrafter"/>
</dbReference>
<feature type="compositionally biased region" description="Acidic residues" evidence="5">
    <location>
        <begin position="8"/>
        <end position="25"/>
    </location>
</feature>
<dbReference type="PANTHER" id="PTHR17453:SF0">
    <property type="entry name" value="SIGNAL RECOGNITION PARTICLE 19 KDA PROTEIN"/>
    <property type="match status" value="1"/>
</dbReference>
<sequence>MSNPRIEEVDDDEIADDPEEMDVDAFDFARPQGKSLSGAAAQADDSDDDDDDEVPSQMTPQALQALLSGQGSQQNQPSQSAADRERLQRAQQDRIKNYQCIYPVYFDASRTRAQGRRVSKEDAVENPLAREIVEALASIGNDKGAALQIALDPMKTHPKDWANPGRVKVEVKKEGKKVWDGVENKHHLYKLISAYLKSHPADEKTPLKMQVPGLPMPKDGKPIPPAIPRGMKINQILPLHSPALSGGGVSENMMSDMMQQMGGQLPAGMQGLMGGGDAGPSQPQKPKKIKVMQKR</sequence>
<feature type="compositionally biased region" description="Basic residues" evidence="5">
    <location>
        <begin position="285"/>
        <end position="295"/>
    </location>
</feature>
<dbReference type="AlphaFoldDB" id="A0A2S6CNT6"/>
<evidence type="ECO:0000256" key="5">
    <source>
        <dbReference type="SAM" id="MobiDB-lite"/>
    </source>
</evidence>
<dbReference type="PANTHER" id="PTHR17453">
    <property type="entry name" value="SIGNAL RECOGNITION PARTICLE 19 KD PROTEIN"/>
    <property type="match status" value="1"/>
</dbReference>
<evidence type="ECO:0000256" key="1">
    <source>
        <dbReference type="ARBA" id="ARBA00004496"/>
    </source>
</evidence>
<evidence type="ECO:0008006" key="8">
    <source>
        <dbReference type="Google" id="ProtNLM"/>
    </source>
</evidence>
<evidence type="ECO:0000256" key="2">
    <source>
        <dbReference type="ARBA" id="ARBA00022490"/>
    </source>
</evidence>
<dbReference type="STRING" id="357750.A0A2S6CNT6"/>
<feature type="compositionally biased region" description="Acidic residues" evidence="5">
    <location>
        <begin position="44"/>
        <end position="54"/>
    </location>
</feature>
<accession>A0A2S6CNT6</accession>
<keyword evidence="4" id="KW-0687">Ribonucleoprotein</keyword>
<dbReference type="OrthoDB" id="2190947at2759"/>
<dbReference type="GO" id="GO:0005786">
    <property type="term" value="C:signal recognition particle, endoplasmic reticulum targeting"/>
    <property type="evidence" value="ECO:0007669"/>
    <property type="project" value="UniProtKB-KW"/>
</dbReference>
<dbReference type="InterPro" id="IPR036521">
    <property type="entry name" value="SRP19-like_sf"/>
</dbReference>